<feature type="domain" description="Sigma-54 factor interaction" evidence="6">
    <location>
        <begin position="238"/>
        <end position="463"/>
    </location>
</feature>
<dbReference type="InterPro" id="IPR024096">
    <property type="entry name" value="NO_sig/Golgi_transp_ligand-bd"/>
</dbReference>
<dbReference type="InterPro" id="IPR009057">
    <property type="entry name" value="Homeodomain-like_sf"/>
</dbReference>
<dbReference type="PROSITE" id="PS00688">
    <property type="entry name" value="SIGMA54_INTERACT_3"/>
    <property type="match status" value="1"/>
</dbReference>
<dbReference type="InterPro" id="IPR027417">
    <property type="entry name" value="P-loop_NTPase"/>
</dbReference>
<dbReference type="HOGENOM" id="CLU_000445_119_2_7"/>
<dbReference type="RefSeq" id="WP_013257290.1">
    <property type="nucleotide sequence ID" value="NC_014365.1"/>
</dbReference>
<dbReference type="InterPro" id="IPR002197">
    <property type="entry name" value="HTH_Fis"/>
</dbReference>
<dbReference type="InterPro" id="IPR058031">
    <property type="entry name" value="AAA_lid_NorR"/>
</dbReference>
<dbReference type="Proteomes" id="UP000009047">
    <property type="component" value="Chromosome"/>
</dbReference>
<dbReference type="PANTHER" id="PTHR32071">
    <property type="entry name" value="TRANSCRIPTIONAL REGULATORY PROTEIN"/>
    <property type="match status" value="1"/>
</dbReference>
<keyword evidence="2" id="KW-0067">ATP-binding</keyword>
<evidence type="ECO:0000256" key="1">
    <source>
        <dbReference type="ARBA" id="ARBA00022741"/>
    </source>
</evidence>
<dbReference type="eggNOG" id="COG1719">
    <property type="taxonomic scope" value="Bacteria"/>
</dbReference>
<evidence type="ECO:0000259" key="6">
    <source>
        <dbReference type="PROSITE" id="PS50045"/>
    </source>
</evidence>
<keyword evidence="8" id="KW-1185">Reference proteome</keyword>
<proteinExistence type="predicted"/>
<dbReference type="SMART" id="SM00989">
    <property type="entry name" value="V4R"/>
    <property type="match status" value="1"/>
</dbReference>
<evidence type="ECO:0000256" key="5">
    <source>
        <dbReference type="SAM" id="Coils"/>
    </source>
</evidence>
<keyword evidence="5" id="KW-0175">Coiled coil</keyword>
<dbReference type="GO" id="GO:0043565">
    <property type="term" value="F:sequence-specific DNA binding"/>
    <property type="evidence" value="ECO:0007669"/>
    <property type="project" value="InterPro"/>
</dbReference>
<dbReference type="AlphaFoldDB" id="E1QE48"/>
<dbReference type="STRING" id="644282.Deba_0461"/>
<organism evidence="7 8">
    <name type="scientific">Desulfarculus baarsii (strain ATCC 33931 / DSM 2075 / LMG 7858 / VKM B-1802 / 2st14)</name>
    <dbReference type="NCBI Taxonomy" id="644282"/>
    <lineage>
        <taxon>Bacteria</taxon>
        <taxon>Pseudomonadati</taxon>
        <taxon>Thermodesulfobacteriota</taxon>
        <taxon>Desulfarculia</taxon>
        <taxon>Desulfarculales</taxon>
        <taxon>Desulfarculaceae</taxon>
        <taxon>Desulfarculus</taxon>
    </lineage>
</organism>
<dbReference type="InterPro" id="IPR010523">
    <property type="entry name" value="XylR_N"/>
</dbReference>
<dbReference type="CDD" id="cd00009">
    <property type="entry name" value="AAA"/>
    <property type="match status" value="1"/>
</dbReference>
<dbReference type="GO" id="GO:0005524">
    <property type="term" value="F:ATP binding"/>
    <property type="evidence" value="ECO:0007669"/>
    <property type="project" value="UniProtKB-KW"/>
</dbReference>
<dbReference type="SMART" id="SM00382">
    <property type="entry name" value="AAA"/>
    <property type="match status" value="1"/>
</dbReference>
<keyword evidence="4" id="KW-0804">Transcription</keyword>
<dbReference type="eggNOG" id="COG3829">
    <property type="taxonomic scope" value="Bacteria"/>
</dbReference>
<gene>
    <name evidence="7" type="ordered locus">Deba_0461</name>
</gene>
<dbReference type="PRINTS" id="PR01590">
    <property type="entry name" value="HTHFIS"/>
</dbReference>
<dbReference type="InterPro" id="IPR004096">
    <property type="entry name" value="V4R"/>
</dbReference>
<dbReference type="Pfam" id="PF00158">
    <property type="entry name" value="Sigma54_activat"/>
    <property type="match status" value="1"/>
</dbReference>
<dbReference type="Pfam" id="PF25601">
    <property type="entry name" value="AAA_lid_14"/>
    <property type="match status" value="1"/>
</dbReference>
<dbReference type="Gene3D" id="1.10.8.60">
    <property type="match status" value="1"/>
</dbReference>
<evidence type="ECO:0000256" key="4">
    <source>
        <dbReference type="ARBA" id="ARBA00023163"/>
    </source>
</evidence>
<dbReference type="Pfam" id="PF06505">
    <property type="entry name" value="XylR_N"/>
    <property type="match status" value="1"/>
</dbReference>
<dbReference type="GO" id="GO:0006355">
    <property type="term" value="P:regulation of DNA-templated transcription"/>
    <property type="evidence" value="ECO:0007669"/>
    <property type="project" value="InterPro"/>
</dbReference>
<dbReference type="FunFam" id="3.40.50.300:FF:000006">
    <property type="entry name" value="DNA-binding transcriptional regulator NtrC"/>
    <property type="match status" value="1"/>
</dbReference>
<dbReference type="SUPFAM" id="SSF52540">
    <property type="entry name" value="P-loop containing nucleoside triphosphate hydrolases"/>
    <property type="match status" value="1"/>
</dbReference>
<dbReference type="Gene3D" id="3.40.50.300">
    <property type="entry name" value="P-loop containing nucleotide triphosphate hydrolases"/>
    <property type="match status" value="1"/>
</dbReference>
<keyword evidence="1" id="KW-0547">Nucleotide-binding</keyword>
<sequence>MRAADFRLAELIQRDASTGFPVINDNRLMMIGLGALGRVNQEMIQGLDLELVEAIFTRMGYENGLALGLVLADNYDWDSREELLRAGVAACAMAGVAVAELDELILEPAGGLRCFRGRWRQSFEAQLQLEGLGPSDRPVCGLLSGLASGLASVALGQEIWVQELYCQAQGHDHCAYEGRPIADWGVDPAELRRRFSLERLDDDMARLRQRLAAAQRDLAAKQAELARLRPAEVTAGGVLHRSKAMGQVLALAAKVAPTASTVLIGGESGVGKEVLARFIHQRSGRQAEPFLAINCAALPATLLESELFGHVKGAFTGAEADKPGLFLEAGQGTVFLDEIGELPLELQAKLLRALQEKEIRPVGGLKSRPVRARIIAASNRDLAEMVSAGRLREDLYYRLAVFPLVAPPLRQRREDILLLARHFLEKLAPGHPGLAPATVRKMEAHAWPGNVRELENAVEHAVILAGNELIQPEHLPQAVGGAVGAADWLAGDMPNQDELLRRYTKLVLQATGGNRSQAARMLGIGVNTLWRRLKQWDMG</sequence>
<evidence type="ECO:0000313" key="7">
    <source>
        <dbReference type="EMBL" id="ADK83834.1"/>
    </source>
</evidence>
<evidence type="ECO:0000256" key="2">
    <source>
        <dbReference type="ARBA" id="ARBA00022840"/>
    </source>
</evidence>
<dbReference type="Gene3D" id="1.10.10.60">
    <property type="entry name" value="Homeodomain-like"/>
    <property type="match status" value="1"/>
</dbReference>
<dbReference type="OrthoDB" id="9814761at2"/>
<dbReference type="EMBL" id="CP002085">
    <property type="protein sequence ID" value="ADK83834.1"/>
    <property type="molecule type" value="Genomic_DNA"/>
</dbReference>
<dbReference type="SUPFAM" id="SSF46689">
    <property type="entry name" value="Homeodomain-like"/>
    <property type="match status" value="1"/>
</dbReference>
<dbReference type="InterPro" id="IPR003593">
    <property type="entry name" value="AAA+_ATPase"/>
</dbReference>
<keyword evidence="3" id="KW-0805">Transcription regulation</keyword>
<dbReference type="Pfam" id="PF02830">
    <property type="entry name" value="V4R"/>
    <property type="match status" value="1"/>
</dbReference>
<feature type="coiled-coil region" evidence="5">
    <location>
        <begin position="197"/>
        <end position="224"/>
    </location>
</feature>
<protein>
    <submittedName>
        <fullName evidence="7">Sigma54 specific transcriptional regulator, Fis family</fullName>
    </submittedName>
</protein>
<dbReference type="InterPro" id="IPR025662">
    <property type="entry name" value="Sigma_54_int_dom_ATP-bd_1"/>
</dbReference>
<dbReference type="KEGG" id="dbr:Deba_0461"/>
<name>E1QE48_DESB2</name>
<dbReference type="Gene3D" id="3.30.1380.20">
    <property type="entry name" value="Trafficking protein particle complex subunit 3"/>
    <property type="match status" value="1"/>
</dbReference>
<dbReference type="PROSITE" id="PS50045">
    <property type="entry name" value="SIGMA54_INTERACT_4"/>
    <property type="match status" value="1"/>
</dbReference>
<dbReference type="InterPro" id="IPR025944">
    <property type="entry name" value="Sigma_54_int_dom_CS"/>
</dbReference>
<evidence type="ECO:0000256" key="3">
    <source>
        <dbReference type="ARBA" id="ARBA00023015"/>
    </source>
</evidence>
<dbReference type="Pfam" id="PF02954">
    <property type="entry name" value="HTH_8"/>
    <property type="match status" value="1"/>
</dbReference>
<dbReference type="InterPro" id="IPR002078">
    <property type="entry name" value="Sigma_54_int"/>
</dbReference>
<reference evidence="7 8" key="1">
    <citation type="journal article" date="2010" name="Stand. Genomic Sci.">
        <title>Complete genome sequence of Desulfarculus baarsii type strain (2st14).</title>
        <authorList>
            <person name="Sun H."/>
            <person name="Spring S."/>
            <person name="Lapidus A."/>
            <person name="Davenport K."/>
            <person name="Del Rio T.G."/>
            <person name="Tice H."/>
            <person name="Nolan M."/>
            <person name="Copeland A."/>
            <person name="Cheng J.F."/>
            <person name="Lucas S."/>
            <person name="Tapia R."/>
            <person name="Goodwin L."/>
            <person name="Pitluck S."/>
            <person name="Ivanova N."/>
            <person name="Pagani I."/>
            <person name="Mavromatis K."/>
            <person name="Ovchinnikova G."/>
            <person name="Pati A."/>
            <person name="Chen A."/>
            <person name="Palaniappan K."/>
            <person name="Hauser L."/>
            <person name="Chang Y.J."/>
            <person name="Jeffries C.D."/>
            <person name="Detter J.C."/>
            <person name="Han C."/>
            <person name="Rohde M."/>
            <person name="Brambilla E."/>
            <person name="Goker M."/>
            <person name="Woyke T."/>
            <person name="Bristow J."/>
            <person name="Eisen J.A."/>
            <person name="Markowitz V."/>
            <person name="Hugenholtz P."/>
            <person name="Kyrpides N.C."/>
            <person name="Klenk H.P."/>
            <person name="Land M."/>
        </authorList>
    </citation>
    <scope>NUCLEOTIDE SEQUENCE [LARGE SCALE GENOMIC DNA]</scope>
    <source>
        <strain evidence="8">ATCC 33931 / DSM 2075 / LMG 7858 / VKM B-1802 / 2st14</strain>
    </source>
</reference>
<evidence type="ECO:0000313" key="8">
    <source>
        <dbReference type="Proteomes" id="UP000009047"/>
    </source>
</evidence>
<dbReference type="PROSITE" id="PS00675">
    <property type="entry name" value="SIGMA54_INTERACT_1"/>
    <property type="match status" value="1"/>
</dbReference>
<dbReference type="SUPFAM" id="SSF111126">
    <property type="entry name" value="Ligand-binding domain in the NO signalling and Golgi transport"/>
    <property type="match status" value="1"/>
</dbReference>
<accession>E1QE48</accession>